<organism evidence="3 4">
    <name type="scientific">Phytophthora nicotianae CJ01A1</name>
    <dbReference type="NCBI Taxonomy" id="1317063"/>
    <lineage>
        <taxon>Eukaryota</taxon>
        <taxon>Sar</taxon>
        <taxon>Stramenopiles</taxon>
        <taxon>Oomycota</taxon>
        <taxon>Peronosporomycetes</taxon>
        <taxon>Peronosporales</taxon>
        <taxon>Peronosporaceae</taxon>
        <taxon>Phytophthora</taxon>
    </lineage>
</organism>
<dbReference type="InterPro" id="IPR029526">
    <property type="entry name" value="PGBD"/>
</dbReference>
<gene>
    <name evidence="3" type="ORF">F441_01609</name>
</gene>
<feature type="region of interest" description="Disordered" evidence="1">
    <location>
        <begin position="211"/>
        <end position="241"/>
    </location>
</feature>
<feature type="domain" description="PiggyBac transposable element-derived protein" evidence="2">
    <location>
        <begin position="336"/>
        <end position="701"/>
    </location>
</feature>
<feature type="compositionally biased region" description="Basic and acidic residues" evidence="1">
    <location>
        <begin position="152"/>
        <end position="173"/>
    </location>
</feature>
<feature type="compositionally biased region" description="Polar residues" evidence="1">
    <location>
        <begin position="135"/>
        <end position="149"/>
    </location>
</feature>
<evidence type="ECO:0000313" key="4">
    <source>
        <dbReference type="Proteomes" id="UP000018958"/>
    </source>
</evidence>
<dbReference type="Proteomes" id="UP000018958">
    <property type="component" value="Unassembled WGS sequence"/>
</dbReference>
<dbReference type="Pfam" id="PF13843">
    <property type="entry name" value="DDE_Tnp_1_7"/>
    <property type="match status" value="1"/>
</dbReference>
<comment type="caution">
    <text evidence="3">The sequence shown here is derived from an EMBL/GenBank/DDBJ whole genome shotgun (WGS) entry which is preliminary data.</text>
</comment>
<dbReference type="AlphaFoldDB" id="W2XS49"/>
<feature type="region of interest" description="Disordered" evidence="1">
    <location>
        <begin position="90"/>
        <end position="114"/>
    </location>
</feature>
<dbReference type="EMBL" id="ANIX01000325">
    <property type="protein sequence ID" value="ETP25531.1"/>
    <property type="molecule type" value="Genomic_DNA"/>
</dbReference>
<proteinExistence type="predicted"/>
<sequence>MSGFRLRWSDLTKEGWRSRLPTGLSNSYTYLKPGKTKKDVRGVDYFVGEEELMKYLDRVDLETACASTPDENHPPGCETTVAREGDKTTATSGLSTAVDTNLDGAPYDDQAASYGESVSPTLRYESPHVTHRESQSPVVSSGSNFSPSPRRNLREEFDNEENETRGEVDDSRNEVPSNEEIELRRLAITAADNSDVNVYQDIDNPDDFTAMVSDAENDDGASGDEECVEEETNSLDGSDDNEEDAIEDAVFNKDFLEAAGGIAGITRSTVNATVLKDMSLNGWTDPVSVTPYPYLDQPYEARSSDSISTDFPNLYRGDYGPSTRALEAASTVIGSFFYFVQPQLWNSITEASNDYFLEKIDERVEGQYQKQLVRERKQPRYRKNTREDIKTSLLGTPDISARELCVFIGLLIARTIAPNKERLEHHWRTTDDGAIPRGRFGLYMTRDRVMHISRNLHFSNNADHRAVSDRAWKLRPVIDALQERFKSGYRPPPVMAFDEAMLPSRSSFNRMRVYMKDKPHKWGTKLFMLCCSSSAYCIRYVRIYCGKTQTGVSTAGTDAKSGPAAVVRNLKEVFGCSGSREKRLIVTDRFYTSPTLAMQLLTLGFYTISTVMTNRQGFCKAIVEKKKKRPSDVLRGTYTVAYSTIVPGIKAVCWWDNRPVHLLSTGGSIEQDRVVRREKSGVRAAIACPRILKDYQTFMGGGMCMINSAFKGTHYNWH</sequence>
<dbReference type="PANTHER" id="PTHR46599">
    <property type="entry name" value="PIGGYBAC TRANSPOSABLE ELEMENT-DERIVED PROTEIN 4"/>
    <property type="match status" value="1"/>
</dbReference>
<reference evidence="3 4" key="1">
    <citation type="submission" date="2013-11" db="EMBL/GenBank/DDBJ databases">
        <title>The Genome Sequence of Phytophthora parasitica CJ01A1.</title>
        <authorList>
            <consortium name="The Broad Institute Genomics Platform"/>
            <person name="Russ C."/>
            <person name="Tyler B."/>
            <person name="Panabieres F."/>
            <person name="Shan W."/>
            <person name="Tripathy S."/>
            <person name="Grunwald N."/>
            <person name="Machado M."/>
            <person name="Johnson C.S."/>
            <person name="Walker B."/>
            <person name="Young S.K."/>
            <person name="Zeng Q."/>
            <person name="Gargeya S."/>
            <person name="Fitzgerald M."/>
            <person name="Haas B."/>
            <person name="Abouelleil A."/>
            <person name="Allen A.W."/>
            <person name="Alvarado L."/>
            <person name="Arachchi H.M."/>
            <person name="Berlin A.M."/>
            <person name="Chapman S.B."/>
            <person name="Gainer-Dewar J."/>
            <person name="Goldberg J."/>
            <person name="Griggs A."/>
            <person name="Gujja S."/>
            <person name="Hansen M."/>
            <person name="Howarth C."/>
            <person name="Imamovic A."/>
            <person name="Ireland A."/>
            <person name="Larimer J."/>
            <person name="McCowan C."/>
            <person name="Murphy C."/>
            <person name="Pearson M."/>
            <person name="Poon T.W."/>
            <person name="Priest M."/>
            <person name="Roberts A."/>
            <person name="Saif S."/>
            <person name="Shea T."/>
            <person name="Sisk P."/>
            <person name="Sykes S."/>
            <person name="Wortman J."/>
            <person name="Nusbaum C."/>
            <person name="Birren B."/>
        </authorList>
    </citation>
    <scope>NUCLEOTIDE SEQUENCE [LARGE SCALE GENOMIC DNA]</scope>
    <source>
        <strain evidence="3 4">CJ01A1</strain>
    </source>
</reference>
<evidence type="ECO:0000313" key="3">
    <source>
        <dbReference type="EMBL" id="ETP25531.1"/>
    </source>
</evidence>
<name>W2XS49_PHYNI</name>
<feature type="compositionally biased region" description="Polar residues" evidence="1">
    <location>
        <begin position="90"/>
        <end position="99"/>
    </location>
</feature>
<evidence type="ECO:0000256" key="1">
    <source>
        <dbReference type="SAM" id="MobiDB-lite"/>
    </source>
</evidence>
<dbReference type="OrthoDB" id="118105at2759"/>
<feature type="compositionally biased region" description="Acidic residues" evidence="1">
    <location>
        <begin position="215"/>
        <end position="241"/>
    </location>
</feature>
<protein>
    <recommendedName>
        <fullName evidence="2">PiggyBac transposable element-derived protein domain-containing protein</fullName>
    </recommendedName>
</protein>
<dbReference type="PANTHER" id="PTHR46599:SF3">
    <property type="entry name" value="PIGGYBAC TRANSPOSABLE ELEMENT-DERIVED PROTEIN 4"/>
    <property type="match status" value="1"/>
</dbReference>
<feature type="region of interest" description="Disordered" evidence="1">
    <location>
        <begin position="126"/>
        <end position="178"/>
    </location>
</feature>
<accession>W2XS49</accession>
<evidence type="ECO:0000259" key="2">
    <source>
        <dbReference type="Pfam" id="PF13843"/>
    </source>
</evidence>